<protein>
    <submittedName>
        <fullName evidence="1">Uncharacterized protein</fullName>
    </submittedName>
</protein>
<keyword evidence="2" id="KW-1185">Reference proteome</keyword>
<evidence type="ECO:0000313" key="1">
    <source>
        <dbReference type="EMBL" id="KAH0575569.1"/>
    </source>
</evidence>
<organism evidence="1 2">
    <name type="scientific">Spironucleus salmonicida</name>
    <dbReference type="NCBI Taxonomy" id="348837"/>
    <lineage>
        <taxon>Eukaryota</taxon>
        <taxon>Metamonada</taxon>
        <taxon>Diplomonadida</taxon>
        <taxon>Hexamitidae</taxon>
        <taxon>Hexamitinae</taxon>
        <taxon>Spironucleus</taxon>
    </lineage>
</organism>
<sequence length="674" mass="79961">MFIQLNSESAGILAIQELQNQYNDQLIIYMQILSSMNYTYYIKFPKQFIDELLVKKHFKSKGAKVYKFDTYMMAFNIELNQIQFTEQQISNYNNAIRIQQEITTTNQIHPIMIIIIDISQYRIVQDLKQFINKGLLLKQYKQGQKNVIGMLFPIQKINIQDIRDIILPNYNIFSQQFITKNKFLLPLTISHLTFTTADWQQVCNINSKIISAKQMYTDSTLIGPNFIMKFSSLQQQSLILDKINSVFVSGVITKTCNIKNSFYASILYAANYIDYRIFWYLIPKEIQRFQQHKPIMYPPKFCLVDAFPLLCYTQSESQNVQISKIVYNKKNSIGMNFLIYVETDTDIEVLKNYCYTFPKMHIFFQYIGNYFSILVHDGIINHLTIKQFLNSQFEYNYSLLQFKAKQLLLSSQLFLQLSFPTALLDSLNDIYAFYQSNNINKKLIQQSQAQNQKIPIRQENKFFIQQNIGIIFIDFEAFYYDRINQYPSECGISIVINDQKYQSYHFFIKQDNNIFDQFTEIQKEKLSLIEKITNIPYNKSIVPQENYFSEHQLEQFIKDLKRFSSFNLQQKYLHQLVSSTSLQYEYLQEPLFVAKGINLENLILNQKLKLQCSLIEFENILCGQQINLEDMHSLNRQYQYCEYHQHNHSDLCQVHCALDDCRYLESKFLNRVIK</sequence>
<dbReference type="GeneID" id="94297227"/>
<dbReference type="RefSeq" id="XP_067766342.1">
    <property type="nucleotide sequence ID" value="XM_067907074.1"/>
</dbReference>
<gene>
    <name evidence="1" type="ORF">SS50377_23204</name>
</gene>
<accession>A0A9P8RZW2</accession>
<dbReference type="EMBL" id="AUWU02000003">
    <property type="protein sequence ID" value="KAH0575569.1"/>
    <property type="molecule type" value="Genomic_DNA"/>
</dbReference>
<name>A0A9P8RZW2_9EUKA</name>
<evidence type="ECO:0000313" key="2">
    <source>
        <dbReference type="Proteomes" id="UP000018208"/>
    </source>
</evidence>
<dbReference type="Proteomes" id="UP000018208">
    <property type="component" value="Unassembled WGS sequence"/>
</dbReference>
<dbReference type="AlphaFoldDB" id="A0A9P8RZW2"/>
<reference evidence="1 2" key="1">
    <citation type="journal article" date="2014" name="PLoS Genet.">
        <title>The Genome of Spironucleus salmonicida Highlights a Fish Pathogen Adapted to Fluctuating Environments.</title>
        <authorList>
            <person name="Xu F."/>
            <person name="Jerlstrom-Hultqvist J."/>
            <person name="Einarsson E."/>
            <person name="Astvaldsson A."/>
            <person name="Svard S.G."/>
            <person name="Andersson J.O."/>
        </authorList>
    </citation>
    <scope>NUCLEOTIDE SEQUENCE [LARGE SCALE GENOMIC DNA]</scope>
    <source>
        <strain evidence="1 2">ATCC 50377</strain>
    </source>
</reference>
<proteinExistence type="predicted"/>
<comment type="caution">
    <text evidence="1">The sequence shown here is derived from an EMBL/GenBank/DDBJ whole genome shotgun (WGS) entry which is preliminary data.</text>
</comment>
<dbReference type="KEGG" id="ssao:94297227"/>